<keyword evidence="7" id="KW-0862">Zinc</keyword>
<evidence type="ECO:0000313" key="13">
    <source>
        <dbReference type="EMBL" id="GCL36018.1"/>
    </source>
</evidence>
<dbReference type="CDD" id="cd18137">
    <property type="entry name" value="HLD_clamp_pol_III_gamma_tau"/>
    <property type="match status" value="1"/>
</dbReference>
<evidence type="ECO:0000256" key="5">
    <source>
        <dbReference type="ARBA" id="ARBA00022723"/>
    </source>
</evidence>
<evidence type="ECO:0000256" key="1">
    <source>
        <dbReference type="ARBA" id="ARBA00006360"/>
    </source>
</evidence>
<dbReference type="Pfam" id="PF13177">
    <property type="entry name" value="DNA_pol3_delta2"/>
    <property type="match status" value="1"/>
</dbReference>
<dbReference type="CDD" id="cd00009">
    <property type="entry name" value="AAA"/>
    <property type="match status" value="1"/>
</dbReference>
<evidence type="ECO:0000256" key="11">
    <source>
        <dbReference type="RuleBase" id="RU364063"/>
    </source>
</evidence>
<gene>
    <name evidence="11" type="primary">dnaX</name>
    <name evidence="13" type="ORF">SR1949_11180</name>
</gene>
<evidence type="ECO:0000256" key="8">
    <source>
        <dbReference type="ARBA" id="ARBA00022840"/>
    </source>
</evidence>
<evidence type="ECO:0000256" key="9">
    <source>
        <dbReference type="ARBA" id="ARBA00022932"/>
    </source>
</evidence>
<comment type="catalytic activity">
    <reaction evidence="10 11">
        <text>DNA(n) + a 2'-deoxyribonucleoside 5'-triphosphate = DNA(n+1) + diphosphate</text>
        <dbReference type="Rhea" id="RHEA:22508"/>
        <dbReference type="Rhea" id="RHEA-COMP:17339"/>
        <dbReference type="Rhea" id="RHEA-COMP:17340"/>
        <dbReference type="ChEBI" id="CHEBI:33019"/>
        <dbReference type="ChEBI" id="CHEBI:61560"/>
        <dbReference type="ChEBI" id="CHEBI:173112"/>
        <dbReference type="EC" id="2.7.7.7"/>
    </reaction>
</comment>
<evidence type="ECO:0000256" key="6">
    <source>
        <dbReference type="ARBA" id="ARBA00022741"/>
    </source>
</evidence>
<dbReference type="NCBIfam" id="NF011510">
    <property type="entry name" value="PRK14948.1"/>
    <property type="match status" value="1"/>
</dbReference>
<dbReference type="InterPro" id="IPR003593">
    <property type="entry name" value="AAA+_ATPase"/>
</dbReference>
<keyword evidence="6 11" id="KW-0547">Nucleotide-binding</keyword>
<comment type="similarity">
    <text evidence="1 11">Belongs to the DnaX/STICHEL family.</text>
</comment>
<dbReference type="InterPro" id="IPR022754">
    <property type="entry name" value="DNA_pol_III_gamma-3"/>
</dbReference>
<dbReference type="Pfam" id="PF22608">
    <property type="entry name" value="DNAX_ATPase_lid"/>
    <property type="match status" value="1"/>
</dbReference>
<comment type="subunit">
    <text evidence="11">DNA polymerase III contains a core (composed of alpha, epsilon and theta chains) that associates with a tau subunit. This core dimerizes to form the POLIII' complex. PolIII' associates with the gamma complex (composed of gamma, delta, delta', psi and chi chains) and with the beta chain to form the complete DNA polymerase III complex.</text>
</comment>
<evidence type="ECO:0000259" key="12">
    <source>
        <dbReference type="SMART" id="SM00382"/>
    </source>
</evidence>
<dbReference type="InterPro" id="IPR045085">
    <property type="entry name" value="HLD_clamp_pol_III_gamma_tau"/>
</dbReference>
<evidence type="ECO:0000256" key="2">
    <source>
        <dbReference type="ARBA" id="ARBA00022679"/>
    </source>
</evidence>
<keyword evidence="9 11" id="KW-0239">DNA-directed DNA polymerase</keyword>
<keyword evidence="2 11" id="KW-0808">Transferase</keyword>
<evidence type="ECO:0000256" key="4">
    <source>
        <dbReference type="ARBA" id="ARBA00022705"/>
    </source>
</evidence>
<dbReference type="GO" id="GO:0046872">
    <property type="term" value="F:metal ion binding"/>
    <property type="evidence" value="ECO:0007669"/>
    <property type="project" value="UniProtKB-KW"/>
</dbReference>
<dbReference type="SUPFAM" id="SSF48019">
    <property type="entry name" value="post-AAA+ oligomerization domain-like"/>
    <property type="match status" value="1"/>
</dbReference>
<dbReference type="RefSeq" id="WP_137666663.1">
    <property type="nucleotide sequence ID" value="NZ_BJCE01000024.1"/>
</dbReference>
<name>A0A479ZXH4_9CYAN</name>
<dbReference type="Gene3D" id="1.10.8.60">
    <property type="match status" value="1"/>
</dbReference>
<evidence type="ECO:0000256" key="3">
    <source>
        <dbReference type="ARBA" id="ARBA00022695"/>
    </source>
</evidence>
<reference evidence="14" key="1">
    <citation type="submission" date="2019-02" db="EMBL/GenBank/DDBJ databases">
        <title>Draft genome sequence of Sphaerospermopsis reniformis NIES-1949.</title>
        <authorList>
            <person name="Yamaguchi H."/>
            <person name="Suzuki S."/>
            <person name="Kawachi M."/>
        </authorList>
    </citation>
    <scope>NUCLEOTIDE SEQUENCE [LARGE SCALE GENOMIC DNA]</scope>
    <source>
        <strain evidence="14">NIES-1949</strain>
    </source>
</reference>
<keyword evidence="4 11" id="KW-0235">DNA replication</keyword>
<dbReference type="GO" id="GO:0005524">
    <property type="term" value="F:ATP binding"/>
    <property type="evidence" value="ECO:0007669"/>
    <property type="project" value="UniProtKB-KW"/>
</dbReference>
<dbReference type="FunFam" id="3.40.50.300:FF:000014">
    <property type="entry name" value="DNA polymerase III subunit gamma/tau"/>
    <property type="match status" value="1"/>
</dbReference>
<feature type="domain" description="AAA+ ATPase" evidence="12">
    <location>
        <begin position="37"/>
        <end position="181"/>
    </location>
</feature>
<dbReference type="GO" id="GO:0006261">
    <property type="term" value="P:DNA-templated DNA replication"/>
    <property type="evidence" value="ECO:0007669"/>
    <property type="project" value="TreeGrafter"/>
</dbReference>
<dbReference type="InterPro" id="IPR027417">
    <property type="entry name" value="P-loop_NTPase"/>
</dbReference>
<dbReference type="EC" id="2.7.7.7" evidence="11"/>
<dbReference type="GO" id="GO:0003677">
    <property type="term" value="F:DNA binding"/>
    <property type="evidence" value="ECO:0007669"/>
    <property type="project" value="InterPro"/>
</dbReference>
<dbReference type="GO" id="GO:0003887">
    <property type="term" value="F:DNA-directed DNA polymerase activity"/>
    <property type="evidence" value="ECO:0007669"/>
    <property type="project" value="UniProtKB-KW"/>
</dbReference>
<dbReference type="PANTHER" id="PTHR11669">
    <property type="entry name" value="REPLICATION FACTOR C / DNA POLYMERASE III GAMMA-TAU SUBUNIT"/>
    <property type="match status" value="1"/>
</dbReference>
<keyword evidence="5" id="KW-0479">Metal-binding</keyword>
<keyword evidence="8 11" id="KW-0067">ATP-binding</keyword>
<dbReference type="NCBIfam" id="NF004046">
    <property type="entry name" value="PRK05563.1"/>
    <property type="match status" value="1"/>
</dbReference>
<evidence type="ECO:0000313" key="14">
    <source>
        <dbReference type="Proteomes" id="UP000300142"/>
    </source>
</evidence>
<dbReference type="SUPFAM" id="SSF52540">
    <property type="entry name" value="P-loop containing nucleoside triphosphate hydrolases"/>
    <property type="match status" value="1"/>
</dbReference>
<evidence type="ECO:0000256" key="7">
    <source>
        <dbReference type="ARBA" id="ARBA00022833"/>
    </source>
</evidence>
<dbReference type="AlphaFoldDB" id="A0A479ZXH4"/>
<dbReference type="Pfam" id="PF12169">
    <property type="entry name" value="DNA_pol3_gamma3"/>
    <property type="match status" value="1"/>
</dbReference>
<comment type="function">
    <text evidence="11">DNA polymerase III is a complex, multichain enzyme responsible for most of the replicative synthesis in bacteria. This DNA polymerase also exhibits 3' to 5' exonuclease activity.</text>
</comment>
<dbReference type="GO" id="GO:0009360">
    <property type="term" value="C:DNA polymerase III complex"/>
    <property type="evidence" value="ECO:0007669"/>
    <property type="project" value="InterPro"/>
</dbReference>
<evidence type="ECO:0000256" key="10">
    <source>
        <dbReference type="ARBA" id="ARBA00049244"/>
    </source>
</evidence>
<protein>
    <recommendedName>
        <fullName evidence="11">DNA polymerase III subunit gamma/tau</fullName>
        <ecNumber evidence="11">2.7.7.7</ecNumber>
    </recommendedName>
</protein>
<keyword evidence="3 11" id="KW-0548">Nucleotidyltransferase</keyword>
<organism evidence="13 14">
    <name type="scientific">Sphaerospermopsis reniformis</name>
    <dbReference type="NCBI Taxonomy" id="531300"/>
    <lineage>
        <taxon>Bacteria</taxon>
        <taxon>Bacillati</taxon>
        <taxon>Cyanobacteriota</taxon>
        <taxon>Cyanophyceae</taxon>
        <taxon>Nostocales</taxon>
        <taxon>Aphanizomenonaceae</taxon>
        <taxon>Sphaerospermopsis</taxon>
    </lineage>
</organism>
<accession>A0A479ZXH4</accession>
<dbReference type="Gene3D" id="1.20.272.10">
    <property type="match status" value="1"/>
</dbReference>
<dbReference type="Gene3D" id="3.40.50.300">
    <property type="entry name" value="P-loop containing nucleotide triphosphate hydrolases"/>
    <property type="match status" value="1"/>
</dbReference>
<dbReference type="InterPro" id="IPR050238">
    <property type="entry name" value="DNA_Rep/Repair_Clamp_Loader"/>
</dbReference>
<dbReference type="InterPro" id="IPR012763">
    <property type="entry name" value="DNA_pol_III_sug/sutau_N"/>
</dbReference>
<dbReference type="NCBIfam" id="TIGR02397">
    <property type="entry name" value="dnaX_nterm"/>
    <property type="match status" value="1"/>
</dbReference>
<sequence length="437" mass="49076">MTYQPLHLKYRPQSFAELVGQRAIATTLTNAITSQRIAPAYLFTGPRGTGKTSSARIFAKSLNCQHGDFPTPTPCGLCNSCTNISKGLSLDVVEIDAASNSGVENIRQIIDRTHIIPVNSRYKVFVLDEVHSLSSQGFQALLKTLEEPPKNVVFILCTTEIHKVPATIISRCQRFDFKRIGVEDMVQHLNQIVNEELIDITPEALRLIAQISSGCLRDSQCLLDQLSLLNITIDENWVWEMMGNVPEYELLTMVERIAENDSDSVINIIRNLLEWGKEPLIILQNLTSFYRDMLIAKTSPSSKEMVMLTEDTWQQLCQIAKSWETTNILAGQQHLRQCEVQIKLSTQPQLWLEVGILGLLPAANSSNSSNSNQFVSISENPPWTNWTTPADAIVWAQKKLPNMSVESLQEHWNLLIPVNGKKAPIWVETVQQLASSR</sequence>
<proteinExistence type="inferred from homology"/>
<dbReference type="EMBL" id="BJCE01000024">
    <property type="protein sequence ID" value="GCL36018.1"/>
    <property type="molecule type" value="Genomic_DNA"/>
</dbReference>
<keyword evidence="14" id="KW-1185">Reference proteome</keyword>
<dbReference type="Proteomes" id="UP000300142">
    <property type="component" value="Unassembled WGS sequence"/>
</dbReference>
<comment type="caution">
    <text evidence="13">The sequence shown here is derived from an EMBL/GenBank/DDBJ whole genome shotgun (WGS) entry which is preliminary data.</text>
</comment>
<dbReference type="SMART" id="SM00382">
    <property type="entry name" value="AAA"/>
    <property type="match status" value="1"/>
</dbReference>
<dbReference type="InterPro" id="IPR008921">
    <property type="entry name" value="DNA_pol3_clamp-load_cplx_C"/>
</dbReference>
<dbReference type="PANTHER" id="PTHR11669:SF0">
    <property type="entry name" value="PROTEIN STICHEL-LIKE 2"/>
    <property type="match status" value="1"/>
</dbReference>